<name>A0AAN7NFK5_MYCAM</name>
<gene>
    <name evidence="1" type="ORF">QYF61_023064</name>
</gene>
<dbReference type="AlphaFoldDB" id="A0AAN7NFK5"/>
<dbReference type="EMBL" id="JAUNZN010000003">
    <property type="protein sequence ID" value="KAK4825060.1"/>
    <property type="molecule type" value="Genomic_DNA"/>
</dbReference>
<reference evidence="1 2" key="1">
    <citation type="journal article" date="2023" name="J. Hered.">
        <title>Chromosome-level genome of the wood stork (Mycteria americana) provides insight into avian chromosome evolution.</title>
        <authorList>
            <person name="Flamio R. Jr."/>
            <person name="Ramstad K.M."/>
        </authorList>
    </citation>
    <scope>NUCLEOTIDE SEQUENCE [LARGE SCALE GENOMIC DNA]</scope>
    <source>
        <strain evidence="1">JAX WOST 10</strain>
    </source>
</reference>
<protein>
    <submittedName>
        <fullName evidence="1">Uncharacterized protein</fullName>
    </submittedName>
</protein>
<comment type="caution">
    <text evidence="1">The sequence shown here is derived from an EMBL/GenBank/DDBJ whole genome shotgun (WGS) entry which is preliminary data.</text>
</comment>
<sequence>MNMLLEENLVTRAETCYQPARKSIWQRQTLPFSTTTREAVQVAQTGLRKGLKAEMKQAYATIP</sequence>
<evidence type="ECO:0000313" key="1">
    <source>
        <dbReference type="EMBL" id="KAK4825060.1"/>
    </source>
</evidence>
<organism evidence="1 2">
    <name type="scientific">Mycteria americana</name>
    <name type="common">Wood stork</name>
    <dbReference type="NCBI Taxonomy" id="33587"/>
    <lineage>
        <taxon>Eukaryota</taxon>
        <taxon>Metazoa</taxon>
        <taxon>Chordata</taxon>
        <taxon>Craniata</taxon>
        <taxon>Vertebrata</taxon>
        <taxon>Euteleostomi</taxon>
        <taxon>Archelosauria</taxon>
        <taxon>Archosauria</taxon>
        <taxon>Dinosauria</taxon>
        <taxon>Saurischia</taxon>
        <taxon>Theropoda</taxon>
        <taxon>Coelurosauria</taxon>
        <taxon>Aves</taxon>
        <taxon>Neognathae</taxon>
        <taxon>Neoaves</taxon>
        <taxon>Aequornithes</taxon>
        <taxon>Ciconiiformes</taxon>
        <taxon>Ciconiidae</taxon>
        <taxon>Mycteria</taxon>
    </lineage>
</organism>
<dbReference type="Proteomes" id="UP001333110">
    <property type="component" value="Unassembled WGS sequence"/>
</dbReference>
<proteinExistence type="predicted"/>
<accession>A0AAN7NFK5</accession>
<feature type="non-terminal residue" evidence="1">
    <location>
        <position position="63"/>
    </location>
</feature>
<keyword evidence="2" id="KW-1185">Reference proteome</keyword>
<evidence type="ECO:0000313" key="2">
    <source>
        <dbReference type="Proteomes" id="UP001333110"/>
    </source>
</evidence>